<evidence type="ECO:0000313" key="10">
    <source>
        <dbReference type="Proteomes" id="UP000664654"/>
    </source>
</evidence>
<comment type="similarity">
    <text evidence="6 7">Belongs to the class I-like SAM-binding methyltransferase superfamily. C5-methyltransferase family.</text>
</comment>
<evidence type="ECO:0000256" key="8">
    <source>
        <dbReference type="RuleBase" id="RU000417"/>
    </source>
</evidence>
<dbReference type="GO" id="GO:0009307">
    <property type="term" value="P:DNA restriction-modification system"/>
    <property type="evidence" value="ECO:0007669"/>
    <property type="project" value="UniProtKB-KW"/>
</dbReference>
<protein>
    <recommendedName>
        <fullName evidence="8">Cytosine-specific methyltransferase</fullName>
        <ecNumber evidence="8">2.1.1.37</ecNumber>
    </recommendedName>
</protein>
<dbReference type="GO" id="GO:0032259">
    <property type="term" value="P:methylation"/>
    <property type="evidence" value="ECO:0007669"/>
    <property type="project" value="UniProtKB-KW"/>
</dbReference>
<evidence type="ECO:0000256" key="4">
    <source>
        <dbReference type="ARBA" id="ARBA00022747"/>
    </source>
</evidence>
<accession>A0A939DS46</accession>
<dbReference type="InterPro" id="IPR050390">
    <property type="entry name" value="C5-Methyltransferase"/>
</dbReference>
<dbReference type="PRINTS" id="PR00105">
    <property type="entry name" value="C5METTRFRASE"/>
</dbReference>
<evidence type="ECO:0000256" key="5">
    <source>
        <dbReference type="ARBA" id="ARBA00047422"/>
    </source>
</evidence>
<comment type="catalytic activity">
    <reaction evidence="5 8">
        <text>a 2'-deoxycytidine in DNA + S-adenosyl-L-methionine = a 5-methyl-2'-deoxycytidine in DNA + S-adenosyl-L-homocysteine + H(+)</text>
        <dbReference type="Rhea" id="RHEA:13681"/>
        <dbReference type="Rhea" id="RHEA-COMP:11369"/>
        <dbReference type="Rhea" id="RHEA-COMP:11370"/>
        <dbReference type="ChEBI" id="CHEBI:15378"/>
        <dbReference type="ChEBI" id="CHEBI:57856"/>
        <dbReference type="ChEBI" id="CHEBI:59789"/>
        <dbReference type="ChEBI" id="CHEBI:85452"/>
        <dbReference type="ChEBI" id="CHEBI:85454"/>
        <dbReference type="EC" id="2.1.1.37"/>
    </reaction>
</comment>
<dbReference type="PROSITE" id="PS51679">
    <property type="entry name" value="SAM_MT_C5"/>
    <property type="match status" value="1"/>
</dbReference>
<dbReference type="GO" id="GO:0003677">
    <property type="term" value="F:DNA binding"/>
    <property type="evidence" value="ECO:0007669"/>
    <property type="project" value="TreeGrafter"/>
</dbReference>
<evidence type="ECO:0000313" key="9">
    <source>
        <dbReference type="EMBL" id="MBN7827780.1"/>
    </source>
</evidence>
<dbReference type="InterPro" id="IPR018117">
    <property type="entry name" value="C5_DNA_meth_AS"/>
</dbReference>
<comment type="caution">
    <text evidence="9">The sequence shown here is derived from an EMBL/GenBank/DDBJ whole genome shotgun (WGS) entry which is preliminary data.</text>
</comment>
<sequence length="371" mass="41901">MNNTYKLIDLFCGAGGMSLGFTDERFCGGFESILALDNDKAAVDTYNSNFGEDNHCIQQNIEDWLLGHEVPTADIVIGGPPCQGFSLLNKNREGDSRRALWEPYLDIVNRSGASIFVMENVQGLLSSPEFHDILERATSYGFEMLQPSVLNTADYGVPQTRKRAIAIGIRAEDFDMGSLPAFPPEPTHCSPSEKSYLPHWRTVREFISDLPKIPEGIEIRDDVPPPLNLHFGRKPTEISKQRYRAVPPGGNRFDLQRNRPDITPQCWINKKSGGTDLFGRLWWDRPSVTIRTEFFKPEKGRYLHPTEDRPITHREAARLMSFPDNFIFKGSKIEVARQIGNAVPPTFAGHIAKFVSQLLQQRISKKNKRAA</sequence>
<dbReference type="AlphaFoldDB" id="A0A939DS46"/>
<dbReference type="GO" id="GO:0044027">
    <property type="term" value="P:negative regulation of gene expression via chromosomal CpG island methylation"/>
    <property type="evidence" value="ECO:0007669"/>
    <property type="project" value="TreeGrafter"/>
</dbReference>
<evidence type="ECO:0000256" key="3">
    <source>
        <dbReference type="ARBA" id="ARBA00022691"/>
    </source>
</evidence>
<dbReference type="EMBL" id="JAFKCV010000032">
    <property type="protein sequence ID" value="MBN7827780.1"/>
    <property type="molecule type" value="Genomic_DNA"/>
</dbReference>
<evidence type="ECO:0000256" key="6">
    <source>
        <dbReference type="PROSITE-ProRule" id="PRU01016"/>
    </source>
</evidence>
<gene>
    <name evidence="9" type="ORF">J0A66_21345</name>
</gene>
<keyword evidence="2 6" id="KW-0808">Transferase</keyword>
<dbReference type="PANTHER" id="PTHR10629:SF52">
    <property type="entry name" value="DNA (CYTOSINE-5)-METHYLTRANSFERASE 1"/>
    <property type="match status" value="1"/>
</dbReference>
<dbReference type="PANTHER" id="PTHR10629">
    <property type="entry name" value="CYTOSINE-SPECIFIC METHYLTRANSFERASE"/>
    <property type="match status" value="1"/>
</dbReference>
<dbReference type="Gene3D" id="3.90.120.10">
    <property type="entry name" value="DNA Methylase, subunit A, domain 2"/>
    <property type="match status" value="1"/>
</dbReference>
<feature type="active site" evidence="6">
    <location>
        <position position="82"/>
    </location>
</feature>
<keyword evidence="4" id="KW-0680">Restriction system</keyword>
<dbReference type="Pfam" id="PF00145">
    <property type="entry name" value="DNA_methylase"/>
    <property type="match status" value="1"/>
</dbReference>
<dbReference type="EC" id="2.1.1.37" evidence="8"/>
<evidence type="ECO:0000256" key="7">
    <source>
        <dbReference type="RuleBase" id="RU000416"/>
    </source>
</evidence>
<keyword evidence="3 6" id="KW-0949">S-adenosyl-L-methionine</keyword>
<organism evidence="9 10">
    <name type="scientific">Bowmanella dokdonensis</name>
    <dbReference type="NCBI Taxonomy" id="751969"/>
    <lineage>
        <taxon>Bacteria</taxon>
        <taxon>Pseudomonadati</taxon>
        <taxon>Pseudomonadota</taxon>
        <taxon>Gammaproteobacteria</taxon>
        <taxon>Alteromonadales</taxon>
        <taxon>Alteromonadaceae</taxon>
        <taxon>Bowmanella</taxon>
    </lineage>
</organism>
<dbReference type="PROSITE" id="PS00094">
    <property type="entry name" value="C5_MTASE_1"/>
    <property type="match status" value="1"/>
</dbReference>
<dbReference type="GO" id="GO:0003886">
    <property type="term" value="F:DNA (cytosine-5-)-methyltransferase activity"/>
    <property type="evidence" value="ECO:0007669"/>
    <property type="project" value="UniProtKB-EC"/>
</dbReference>
<dbReference type="RefSeq" id="WP_206575886.1">
    <property type="nucleotide sequence ID" value="NZ_JAFKCV010000032.1"/>
</dbReference>
<proteinExistence type="inferred from homology"/>
<dbReference type="NCBIfam" id="TIGR00675">
    <property type="entry name" value="dcm"/>
    <property type="match status" value="1"/>
</dbReference>
<evidence type="ECO:0000256" key="1">
    <source>
        <dbReference type="ARBA" id="ARBA00022603"/>
    </source>
</evidence>
<dbReference type="InterPro" id="IPR001525">
    <property type="entry name" value="C5_MeTfrase"/>
</dbReference>
<name>A0A939DS46_9ALTE</name>
<dbReference type="Gene3D" id="3.40.50.150">
    <property type="entry name" value="Vaccinia Virus protein VP39"/>
    <property type="match status" value="1"/>
</dbReference>
<dbReference type="SUPFAM" id="SSF53335">
    <property type="entry name" value="S-adenosyl-L-methionine-dependent methyltransferases"/>
    <property type="match status" value="1"/>
</dbReference>
<keyword evidence="1 6" id="KW-0489">Methyltransferase</keyword>
<reference evidence="9" key="1">
    <citation type="submission" date="2021-03" db="EMBL/GenBank/DDBJ databases">
        <title>novel species isolated from a fishpond in China.</title>
        <authorList>
            <person name="Lu H."/>
            <person name="Cai Z."/>
        </authorList>
    </citation>
    <scope>NUCLEOTIDE SEQUENCE</scope>
    <source>
        <strain evidence="9">JCM 30855</strain>
    </source>
</reference>
<keyword evidence="10" id="KW-1185">Reference proteome</keyword>
<dbReference type="Proteomes" id="UP000664654">
    <property type="component" value="Unassembled WGS sequence"/>
</dbReference>
<evidence type="ECO:0000256" key="2">
    <source>
        <dbReference type="ARBA" id="ARBA00022679"/>
    </source>
</evidence>
<dbReference type="InterPro" id="IPR029063">
    <property type="entry name" value="SAM-dependent_MTases_sf"/>
</dbReference>